<proteinExistence type="predicted"/>
<protein>
    <submittedName>
        <fullName evidence="1">(rape) hypothetical protein</fullName>
    </submittedName>
</protein>
<reference evidence="1" key="1">
    <citation type="submission" date="2021-01" db="EMBL/GenBank/DDBJ databases">
        <authorList>
            <consortium name="Genoscope - CEA"/>
            <person name="William W."/>
        </authorList>
    </citation>
    <scope>NUCLEOTIDE SEQUENCE</scope>
</reference>
<dbReference type="AlphaFoldDB" id="A0A816W8E3"/>
<evidence type="ECO:0000313" key="1">
    <source>
        <dbReference type="EMBL" id="CAF2130035.1"/>
    </source>
</evidence>
<gene>
    <name evidence="1" type="ORF">DARMORV10_A03P49950.1</name>
</gene>
<dbReference type="Proteomes" id="UP001295469">
    <property type="component" value="Chromosome A03"/>
</dbReference>
<accession>A0A816W8E3</accession>
<feature type="non-terminal residue" evidence="1">
    <location>
        <position position="58"/>
    </location>
</feature>
<name>A0A816W8E3_BRANA</name>
<sequence length="58" mass="7036">MYREMFQQIEKWKGCVVSLLVKPFIICFLLKELIALKTSVYSLQKYICSYSLQFDRHR</sequence>
<organism evidence="1">
    <name type="scientific">Brassica napus</name>
    <name type="common">Rape</name>
    <dbReference type="NCBI Taxonomy" id="3708"/>
    <lineage>
        <taxon>Eukaryota</taxon>
        <taxon>Viridiplantae</taxon>
        <taxon>Streptophyta</taxon>
        <taxon>Embryophyta</taxon>
        <taxon>Tracheophyta</taxon>
        <taxon>Spermatophyta</taxon>
        <taxon>Magnoliopsida</taxon>
        <taxon>eudicotyledons</taxon>
        <taxon>Gunneridae</taxon>
        <taxon>Pentapetalae</taxon>
        <taxon>rosids</taxon>
        <taxon>malvids</taxon>
        <taxon>Brassicales</taxon>
        <taxon>Brassicaceae</taxon>
        <taxon>Brassiceae</taxon>
        <taxon>Brassica</taxon>
    </lineage>
</organism>
<dbReference type="EMBL" id="HG994357">
    <property type="protein sequence ID" value="CAF2130035.1"/>
    <property type="molecule type" value="Genomic_DNA"/>
</dbReference>